<dbReference type="InterPro" id="IPR036365">
    <property type="entry name" value="PGBD-like_sf"/>
</dbReference>
<dbReference type="AlphaFoldDB" id="A0A9Q4DLM1"/>
<dbReference type="Gene3D" id="3.10.350.10">
    <property type="entry name" value="LysM domain"/>
    <property type="match status" value="2"/>
</dbReference>
<name>A0A9Q4DLM1_BACSC</name>
<dbReference type="InterPro" id="IPR036366">
    <property type="entry name" value="PGBDSf"/>
</dbReference>
<dbReference type="Gene3D" id="3.40.80.10">
    <property type="entry name" value="Peptidoglycan recognition protein-like"/>
    <property type="match status" value="1"/>
</dbReference>
<dbReference type="Pfam" id="PF01471">
    <property type="entry name" value="PG_binding_1"/>
    <property type="match status" value="1"/>
</dbReference>
<dbReference type="SMART" id="SM00644">
    <property type="entry name" value="Ami_2"/>
    <property type="match status" value="1"/>
</dbReference>
<evidence type="ECO:0000313" key="6">
    <source>
        <dbReference type="Proteomes" id="UP001070352"/>
    </source>
</evidence>
<dbReference type="PROSITE" id="PS50943">
    <property type="entry name" value="HTH_CROC1"/>
    <property type="match status" value="1"/>
</dbReference>
<evidence type="ECO:0000256" key="2">
    <source>
        <dbReference type="ARBA" id="ARBA00032390"/>
    </source>
</evidence>
<dbReference type="Gene3D" id="1.10.101.10">
    <property type="entry name" value="PGBD-like superfamily/PGBD"/>
    <property type="match status" value="1"/>
</dbReference>
<feature type="domain" description="LysM" evidence="4">
    <location>
        <begin position="199"/>
        <end position="243"/>
    </location>
</feature>
<evidence type="ECO:0000259" key="3">
    <source>
        <dbReference type="PROSITE" id="PS50943"/>
    </source>
</evidence>
<protein>
    <recommendedName>
        <fullName evidence="2">Autolysin</fullName>
    </recommendedName>
    <alternativeName>
        <fullName evidence="1">Cell wall hydrolase</fullName>
    </alternativeName>
</protein>
<comment type="caution">
    <text evidence="5">The sequence shown here is derived from an EMBL/GenBank/DDBJ whole genome shotgun (WGS) entry which is preliminary data.</text>
</comment>
<gene>
    <name evidence="5" type="ORF">MOC45_03280</name>
</gene>
<feature type="domain" description="LysM" evidence="4">
    <location>
        <begin position="257"/>
        <end position="302"/>
    </location>
</feature>
<dbReference type="CDD" id="cd00118">
    <property type="entry name" value="LysM"/>
    <property type="match status" value="2"/>
</dbReference>
<dbReference type="SUPFAM" id="SSF55846">
    <property type="entry name" value="N-acetylmuramoyl-L-alanine amidase-like"/>
    <property type="match status" value="1"/>
</dbReference>
<dbReference type="InterPro" id="IPR002502">
    <property type="entry name" value="Amidase_domain"/>
</dbReference>
<dbReference type="Pfam" id="PF01510">
    <property type="entry name" value="Amidase_2"/>
    <property type="match status" value="1"/>
</dbReference>
<dbReference type="InterPro" id="IPR036505">
    <property type="entry name" value="Amidase/PGRP_sf"/>
</dbReference>
<dbReference type="SUPFAM" id="SSF54106">
    <property type="entry name" value="LysM domain"/>
    <property type="match status" value="1"/>
</dbReference>
<feature type="domain" description="HTH cro/C1-type" evidence="3">
    <location>
        <begin position="202"/>
        <end position="223"/>
    </location>
</feature>
<dbReference type="GO" id="GO:0008745">
    <property type="term" value="F:N-acetylmuramoyl-L-alanine amidase activity"/>
    <property type="evidence" value="ECO:0007669"/>
    <property type="project" value="InterPro"/>
</dbReference>
<dbReference type="PANTHER" id="PTHR33734:SF22">
    <property type="entry name" value="MEMBRANE-BOUND LYTIC MUREIN TRANSGLYCOSYLASE D"/>
    <property type="match status" value="1"/>
</dbReference>
<proteinExistence type="predicted"/>
<evidence type="ECO:0000313" key="5">
    <source>
        <dbReference type="EMBL" id="MCY8119636.1"/>
    </source>
</evidence>
<sequence>MSFKMKYDIISDLLPTGTKRRPGGKINVKFLVAHDTGNPGSTAKGNINYYRNSPTIAASAQIFVDDECIRECIPAVHGTPERAYHVRYNVTTDNAMYGADANDAAIGVELCWGGKIDGAKSYARYVWVLAYLCYKFGLDPKRDIVGHETLDPKRKIDPSNGLKHIGKTYNQLITDVAAEYKECSGKSAKPQAASVKSGKTHKVVSGDTLYKIANVYGTTVAKLKALNPEIDVLALQVGSTLLIQEDCKSTDSGKSPVYGTISKNSPTLSHLAVDYKTTVANIEKLNPGINPLKLQIGQKILVGYKSASTSSSNTTKKTSTKKVDSRLAEYLKHKPVRPYPGSPVKRGAHGKDVEAIQRALKISVDGDFGAATEKAVKHYQAKFPFLGVDGIVGYNTWNVMF</sequence>
<dbReference type="CDD" id="cd06583">
    <property type="entry name" value="PGRP"/>
    <property type="match status" value="1"/>
</dbReference>
<dbReference type="Pfam" id="PF01476">
    <property type="entry name" value="LysM"/>
    <property type="match status" value="2"/>
</dbReference>
<dbReference type="InterPro" id="IPR002477">
    <property type="entry name" value="Peptidoglycan-bd-like"/>
</dbReference>
<organism evidence="5 6">
    <name type="scientific">Bacillus spizizenii</name>
    <name type="common">Bacillus subtilis subsp. spizizenii</name>
    <dbReference type="NCBI Taxonomy" id="96241"/>
    <lineage>
        <taxon>Bacteria</taxon>
        <taxon>Bacillati</taxon>
        <taxon>Bacillota</taxon>
        <taxon>Bacilli</taxon>
        <taxon>Bacillales</taxon>
        <taxon>Bacillaceae</taxon>
        <taxon>Bacillus</taxon>
    </lineage>
</organism>
<evidence type="ECO:0000259" key="4">
    <source>
        <dbReference type="PROSITE" id="PS51782"/>
    </source>
</evidence>
<dbReference type="PROSITE" id="PS51782">
    <property type="entry name" value="LYSM"/>
    <property type="match status" value="2"/>
</dbReference>
<dbReference type="InterPro" id="IPR001387">
    <property type="entry name" value="Cro/C1-type_HTH"/>
</dbReference>
<accession>A0A9Q4DLM1</accession>
<dbReference type="SUPFAM" id="SSF47090">
    <property type="entry name" value="PGBD-like"/>
    <property type="match status" value="1"/>
</dbReference>
<dbReference type="PANTHER" id="PTHR33734">
    <property type="entry name" value="LYSM DOMAIN-CONTAINING GPI-ANCHORED PROTEIN 2"/>
    <property type="match status" value="1"/>
</dbReference>
<reference evidence="5" key="1">
    <citation type="submission" date="2022-02" db="EMBL/GenBank/DDBJ databases">
        <title>Crop Bioprotection Bacillus Genome Sequencing.</title>
        <authorList>
            <person name="Dunlap C."/>
        </authorList>
    </citation>
    <scope>NUCLEOTIDE SEQUENCE</scope>
    <source>
        <strain evidence="5">M18B4</strain>
    </source>
</reference>
<dbReference type="InterPro" id="IPR036779">
    <property type="entry name" value="LysM_dom_sf"/>
</dbReference>
<dbReference type="SMART" id="SM00257">
    <property type="entry name" value="LysM"/>
    <property type="match status" value="2"/>
</dbReference>
<dbReference type="InterPro" id="IPR018392">
    <property type="entry name" value="LysM"/>
</dbReference>
<dbReference type="Proteomes" id="UP001070352">
    <property type="component" value="Unassembled WGS sequence"/>
</dbReference>
<evidence type="ECO:0000256" key="1">
    <source>
        <dbReference type="ARBA" id="ARBA00030881"/>
    </source>
</evidence>
<dbReference type="EMBL" id="JALANJ010000003">
    <property type="protein sequence ID" value="MCY8119636.1"/>
    <property type="molecule type" value="Genomic_DNA"/>
</dbReference>
<dbReference type="GO" id="GO:0009253">
    <property type="term" value="P:peptidoglycan catabolic process"/>
    <property type="evidence" value="ECO:0007669"/>
    <property type="project" value="InterPro"/>
</dbReference>